<dbReference type="GeneID" id="34522244"/>
<dbReference type="Gene3D" id="3.40.50.1820">
    <property type="entry name" value="alpha/beta hydrolase"/>
    <property type="match status" value="1"/>
</dbReference>
<reference evidence="3" key="2">
    <citation type="submission" date="2014-02" db="EMBL/GenBank/DDBJ databases">
        <title>Complete DNA sequence of /Kuraishia capsulata/ illustrates novel genomic features among budding yeasts (/Saccharomycotina/).</title>
        <authorList>
            <person name="Morales L."/>
            <person name="Noel B."/>
            <person name="Porcel B."/>
            <person name="Marcet-Houben M."/>
            <person name="Hullo M-F."/>
            <person name="Sacerdot C."/>
            <person name="Tekaia F."/>
            <person name="Leh-Louis V."/>
            <person name="Despons L."/>
            <person name="Khanna V."/>
            <person name="Aury J-M."/>
            <person name="Barbe V."/>
            <person name="Couloux A."/>
            <person name="Labadie K."/>
            <person name="Pelletier E."/>
            <person name="Souciet J-L."/>
            <person name="Boekhout T."/>
            <person name="Gabaldon T."/>
            <person name="Wincker P."/>
            <person name="Dujon B."/>
        </authorList>
    </citation>
    <scope>NUCLEOTIDE SEQUENCE</scope>
    <source>
        <strain evidence="3">CBS 1993</strain>
    </source>
</reference>
<name>W6MQ97_9ASCO</name>
<dbReference type="InterPro" id="IPR005645">
    <property type="entry name" value="FSH-like_dom"/>
</dbReference>
<dbReference type="STRING" id="1382522.W6MQ97"/>
<dbReference type="PANTHER" id="PTHR48070">
    <property type="entry name" value="ESTERASE OVCA2"/>
    <property type="match status" value="1"/>
</dbReference>
<keyword evidence="4" id="KW-1185">Reference proteome</keyword>
<dbReference type="GO" id="GO:0005634">
    <property type="term" value="C:nucleus"/>
    <property type="evidence" value="ECO:0007669"/>
    <property type="project" value="TreeGrafter"/>
</dbReference>
<dbReference type="HOGENOM" id="CLU_051938_2_2_1"/>
<dbReference type="PANTHER" id="PTHR48070:SF6">
    <property type="entry name" value="ESTERASE OVCA2"/>
    <property type="match status" value="1"/>
</dbReference>
<keyword evidence="1" id="KW-0378">Hydrolase</keyword>
<sequence>MSAKVIKGTVLCLHGFAQTGPNFSVKASGIRKALKKIGYHTVFMNAPIELKPADLPFEVSDVSKFGGDTAEDAQFRGWWYTNDDFDIEPAFQSLRDVYAESGPFVGILGFSQGAGLATICLNEWQKIIPGAEPLKFGILYSGFRVKPEKYQHFYASPIEIPSLHLYGELDTLVSNDRSEEIVKLCKEGTATVIKHPGGHFVPNTKDLLKKEVAWVESVLNPEEPVDESAKTSKDEAAELNELAKEIDQLGVA</sequence>
<dbReference type="Pfam" id="PF03959">
    <property type="entry name" value="FSH1"/>
    <property type="match status" value="1"/>
</dbReference>
<dbReference type="OrthoDB" id="2094269at2759"/>
<dbReference type="Proteomes" id="UP000019384">
    <property type="component" value="Unassembled WGS sequence"/>
</dbReference>
<dbReference type="InterPro" id="IPR029058">
    <property type="entry name" value="AB_hydrolase_fold"/>
</dbReference>
<dbReference type="RefSeq" id="XP_022460856.1">
    <property type="nucleotide sequence ID" value="XM_022605978.1"/>
</dbReference>
<dbReference type="SUPFAM" id="SSF53474">
    <property type="entry name" value="alpha/beta-Hydrolases"/>
    <property type="match status" value="1"/>
</dbReference>
<proteinExistence type="predicted"/>
<evidence type="ECO:0000313" key="3">
    <source>
        <dbReference type="EMBL" id="CDK28866.1"/>
    </source>
</evidence>
<dbReference type="GO" id="GO:0016787">
    <property type="term" value="F:hydrolase activity"/>
    <property type="evidence" value="ECO:0007669"/>
    <property type="project" value="UniProtKB-KW"/>
</dbReference>
<dbReference type="GO" id="GO:0005737">
    <property type="term" value="C:cytoplasm"/>
    <property type="evidence" value="ECO:0007669"/>
    <property type="project" value="TreeGrafter"/>
</dbReference>
<reference evidence="3" key="1">
    <citation type="submission" date="2013-12" db="EMBL/GenBank/DDBJ databases">
        <authorList>
            <person name="Genoscope - CEA"/>
        </authorList>
    </citation>
    <scope>NUCLEOTIDE SEQUENCE</scope>
    <source>
        <strain evidence="3">CBS 1993</strain>
    </source>
</reference>
<dbReference type="EMBL" id="HG793130">
    <property type="protein sequence ID" value="CDK28866.1"/>
    <property type="molecule type" value="Genomic_DNA"/>
</dbReference>
<feature type="domain" description="Serine hydrolase" evidence="2">
    <location>
        <begin position="7"/>
        <end position="209"/>
    </location>
</feature>
<dbReference type="InterPro" id="IPR050593">
    <property type="entry name" value="LovG"/>
</dbReference>
<evidence type="ECO:0000259" key="2">
    <source>
        <dbReference type="Pfam" id="PF03959"/>
    </source>
</evidence>
<organism evidence="3 4">
    <name type="scientific">Kuraishia capsulata CBS 1993</name>
    <dbReference type="NCBI Taxonomy" id="1382522"/>
    <lineage>
        <taxon>Eukaryota</taxon>
        <taxon>Fungi</taxon>
        <taxon>Dikarya</taxon>
        <taxon>Ascomycota</taxon>
        <taxon>Saccharomycotina</taxon>
        <taxon>Pichiomycetes</taxon>
        <taxon>Pichiales</taxon>
        <taxon>Pichiaceae</taxon>
        <taxon>Kuraishia</taxon>
    </lineage>
</organism>
<evidence type="ECO:0000313" key="4">
    <source>
        <dbReference type="Proteomes" id="UP000019384"/>
    </source>
</evidence>
<protein>
    <recommendedName>
        <fullName evidence="2">Serine hydrolase domain-containing protein</fullName>
    </recommendedName>
</protein>
<gene>
    <name evidence="3" type="ORF">KUCA_T00004851001</name>
</gene>
<evidence type="ECO:0000256" key="1">
    <source>
        <dbReference type="ARBA" id="ARBA00022801"/>
    </source>
</evidence>
<dbReference type="AlphaFoldDB" id="W6MQ97"/>
<accession>W6MQ97</accession>